<evidence type="ECO:0000256" key="1">
    <source>
        <dbReference type="ARBA" id="ARBA00010641"/>
    </source>
</evidence>
<sequence>MASPEIAILINRVADGDRAAFAALYQATSPKLYAICLRILKDRDEAEDALQDSYVKIWRGAKSYNAAAGGPNTWLSSIARHRSIDSVRKRQLPAADLEDGYNVSDETTIDPETSTVLADEGRRIDRCMEELDPAHAGAVRRAYVEGLSYAEIAAELEAPLNTVRTWLRRSLMKLRECMLR</sequence>
<dbReference type="Pfam" id="PF04542">
    <property type="entry name" value="Sigma70_r2"/>
    <property type="match status" value="1"/>
</dbReference>
<dbReference type="KEGG" id="cmet:K6K41_05810"/>
<feature type="domain" description="RNA polymerase sigma factor 70 region 4 type 2" evidence="6">
    <location>
        <begin position="122"/>
        <end position="174"/>
    </location>
</feature>
<dbReference type="EMBL" id="CP081869">
    <property type="protein sequence ID" value="QZO01090.1"/>
    <property type="molecule type" value="Genomic_DNA"/>
</dbReference>
<evidence type="ECO:0000313" key="7">
    <source>
        <dbReference type="EMBL" id="QZO01090.1"/>
    </source>
</evidence>
<organism evidence="7 8">
    <name type="scientific">Chenggangzhangella methanolivorans</name>
    <dbReference type="NCBI Taxonomy" id="1437009"/>
    <lineage>
        <taxon>Bacteria</taxon>
        <taxon>Pseudomonadati</taxon>
        <taxon>Pseudomonadota</taxon>
        <taxon>Alphaproteobacteria</taxon>
        <taxon>Hyphomicrobiales</taxon>
        <taxon>Methylopilaceae</taxon>
        <taxon>Chenggangzhangella</taxon>
    </lineage>
</organism>
<protein>
    <submittedName>
        <fullName evidence="7">Sigma-70 family RNA polymerase sigma factor</fullName>
    </submittedName>
</protein>
<dbReference type="Gene3D" id="1.10.1740.10">
    <property type="match status" value="1"/>
</dbReference>
<gene>
    <name evidence="7" type="ORF">K6K41_05810</name>
</gene>
<dbReference type="GO" id="GO:0003677">
    <property type="term" value="F:DNA binding"/>
    <property type="evidence" value="ECO:0007669"/>
    <property type="project" value="InterPro"/>
</dbReference>
<dbReference type="Gene3D" id="1.10.10.10">
    <property type="entry name" value="Winged helix-like DNA-binding domain superfamily/Winged helix DNA-binding domain"/>
    <property type="match status" value="1"/>
</dbReference>
<evidence type="ECO:0000259" key="6">
    <source>
        <dbReference type="Pfam" id="PF08281"/>
    </source>
</evidence>
<evidence type="ECO:0000259" key="5">
    <source>
        <dbReference type="Pfam" id="PF04542"/>
    </source>
</evidence>
<dbReference type="CDD" id="cd06171">
    <property type="entry name" value="Sigma70_r4"/>
    <property type="match status" value="1"/>
</dbReference>
<evidence type="ECO:0000256" key="2">
    <source>
        <dbReference type="ARBA" id="ARBA00023015"/>
    </source>
</evidence>
<keyword evidence="3" id="KW-0731">Sigma factor</keyword>
<comment type="similarity">
    <text evidence="1">Belongs to the sigma-70 factor family. ECF subfamily.</text>
</comment>
<dbReference type="RefSeq" id="WP_261404317.1">
    <property type="nucleotide sequence ID" value="NZ_CP081869.1"/>
</dbReference>
<dbReference type="InterPro" id="IPR013324">
    <property type="entry name" value="RNA_pol_sigma_r3/r4-like"/>
</dbReference>
<dbReference type="InterPro" id="IPR036388">
    <property type="entry name" value="WH-like_DNA-bd_sf"/>
</dbReference>
<dbReference type="SUPFAM" id="SSF88946">
    <property type="entry name" value="Sigma2 domain of RNA polymerase sigma factors"/>
    <property type="match status" value="1"/>
</dbReference>
<dbReference type="GO" id="GO:0016987">
    <property type="term" value="F:sigma factor activity"/>
    <property type="evidence" value="ECO:0007669"/>
    <property type="project" value="UniProtKB-KW"/>
</dbReference>
<proteinExistence type="inferred from homology"/>
<dbReference type="InterPro" id="IPR013249">
    <property type="entry name" value="RNA_pol_sigma70_r4_t2"/>
</dbReference>
<keyword evidence="4" id="KW-0804">Transcription</keyword>
<dbReference type="Proteomes" id="UP000825701">
    <property type="component" value="Chromosome"/>
</dbReference>
<reference evidence="7" key="1">
    <citation type="submission" date="2021-08" db="EMBL/GenBank/DDBJ databases">
        <authorList>
            <person name="Zhang H."/>
            <person name="Xu M."/>
            <person name="Yu Z."/>
            <person name="Yang L."/>
            <person name="Cai Y."/>
        </authorList>
    </citation>
    <scope>NUCLEOTIDE SEQUENCE</scope>
    <source>
        <strain evidence="7">CHL1</strain>
    </source>
</reference>
<dbReference type="GO" id="GO:0006352">
    <property type="term" value="P:DNA-templated transcription initiation"/>
    <property type="evidence" value="ECO:0007669"/>
    <property type="project" value="InterPro"/>
</dbReference>
<evidence type="ECO:0000313" key="8">
    <source>
        <dbReference type="Proteomes" id="UP000825701"/>
    </source>
</evidence>
<feature type="domain" description="RNA polymerase sigma-70 region 2" evidence="5">
    <location>
        <begin position="24"/>
        <end position="91"/>
    </location>
</feature>
<name>A0A9E6RB30_9HYPH</name>
<dbReference type="PANTHER" id="PTHR43133:SF62">
    <property type="entry name" value="RNA POLYMERASE SIGMA FACTOR SIGZ"/>
    <property type="match status" value="1"/>
</dbReference>
<dbReference type="InterPro" id="IPR013325">
    <property type="entry name" value="RNA_pol_sigma_r2"/>
</dbReference>
<accession>A0A9E6RB30</accession>
<dbReference type="PANTHER" id="PTHR43133">
    <property type="entry name" value="RNA POLYMERASE ECF-TYPE SIGMA FACTO"/>
    <property type="match status" value="1"/>
</dbReference>
<dbReference type="AlphaFoldDB" id="A0A9E6RB30"/>
<dbReference type="InterPro" id="IPR039425">
    <property type="entry name" value="RNA_pol_sigma-70-like"/>
</dbReference>
<keyword evidence="2" id="KW-0805">Transcription regulation</keyword>
<dbReference type="InterPro" id="IPR007627">
    <property type="entry name" value="RNA_pol_sigma70_r2"/>
</dbReference>
<dbReference type="Pfam" id="PF08281">
    <property type="entry name" value="Sigma70_r4_2"/>
    <property type="match status" value="1"/>
</dbReference>
<keyword evidence="8" id="KW-1185">Reference proteome</keyword>
<evidence type="ECO:0000256" key="4">
    <source>
        <dbReference type="ARBA" id="ARBA00023163"/>
    </source>
</evidence>
<dbReference type="InterPro" id="IPR014284">
    <property type="entry name" value="RNA_pol_sigma-70_dom"/>
</dbReference>
<dbReference type="NCBIfam" id="TIGR02937">
    <property type="entry name" value="sigma70-ECF"/>
    <property type="match status" value="1"/>
</dbReference>
<evidence type="ECO:0000256" key="3">
    <source>
        <dbReference type="ARBA" id="ARBA00023082"/>
    </source>
</evidence>
<dbReference type="SUPFAM" id="SSF88659">
    <property type="entry name" value="Sigma3 and sigma4 domains of RNA polymerase sigma factors"/>
    <property type="match status" value="1"/>
</dbReference>